<dbReference type="SUPFAM" id="SSF141562">
    <property type="entry name" value="At5g01610-like"/>
    <property type="match status" value="1"/>
</dbReference>
<dbReference type="Gene3D" id="2.30.240.10">
    <property type="entry name" value="At5g01610-like"/>
    <property type="match status" value="1"/>
</dbReference>
<dbReference type="EMBL" id="LWDX02026155">
    <property type="protein sequence ID" value="OEL30178.1"/>
    <property type="molecule type" value="Genomic_DNA"/>
</dbReference>
<dbReference type="InterPro" id="IPR036758">
    <property type="entry name" value="At5g01610-like"/>
</dbReference>
<protein>
    <submittedName>
        <fullName evidence="1">Uncharacterized protein</fullName>
    </submittedName>
</protein>
<organism evidence="1 2">
    <name type="scientific">Dichanthelium oligosanthes</name>
    <dbReference type="NCBI Taxonomy" id="888268"/>
    <lineage>
        <taxon>Eukaryota</taxon>
        <taxon>Viridiplantae</taxon>
        <taxon>Streptophyta</taxon>
        <taxon>Embryophyta</taxon>
        <taxon>Tracheophyta</taxon>
        <taxon>Spermatophyta</taxon>
        <taxon>Magnoliopsida</taxon>
        <taxon>Liliopsida</taxon>
        <taxon>Poales</taxon>
        <taxon>Poaceae</taxon>
        <taxon>PACMAD clade</taxon>
        <taxon>Panicoideae</taxon>
        <taxon>Panicodae</taxon>
        <taxon>Paniceae</taxon>
        <taxon>Dichantheliinae</taxon>
        <taxon>Dichanthelium</taxon>
    </lineage>
</organism>
<sequence length="79" mass="8077">MARAGSIRAMQGVSVKVLFVWLSISKVDRNGEQLSFLVSPLAASFPLGSFAESPRCRCGFNCANATAAAAAGVDAVAAS</sequence>
<keyword evidence="2" id="KW-1185">Reference proteome</keyword>
<evidence type="ECO:0000313" key="2">
    <source>
        <dbReference type="Proteomes" id="UP000095767"/>
    </source>
</evidence>
<gene>
    <name evidence="1" type="ORF">BAE44_0008803</name>
</gene>
<reference evidence="1 2" key="1">
    <citation type="submission" date="2016-09" db="EMBL/GenBank/DDBJ databases">
        <title>The draft genome of Dichanthelium oligosanthes: A C3 panicoid grass species.</title>
        <authorList>
            <person name="Studer A.J."/>
            <person name="Schnable J.C."/>
            <person name="Brutnell T.P."/>
        </authorList>
    </citation>
    <scope>NUCLEOTIDE SEQUENCE [LARGE SCALE GENOMIC DNA]</scope>
    <source>
        <strain evidence="2">cv. Kellogg 1175</strain>
        <tissue evidence="1">Leaf</tissue>
    </source>
</reference>
<dbReference type="STRING" id="888268.A0A1E5VYK1"/>
<proteinExistence type="predicted"/>
<evidence type="ECO:0000313" key="1">
    <source>
        <dbReference type="EMBL" id="OEL30178.1"/>
    </source>
</evidence>
<accession>A0A1E5VYK1</accession>
<dbReference type="InterPro" id="IPR007493">
    <property type="entry name" value="DUF538"/>
</dbReference>
<comment type="caution">
    <text evidence="1">The sequence shown here is derived from an EMBL/GenBank/DDBJ whole genome shotgun (WGS) entry which is preliminary data.</text>
</comment>
<dbReference type="Proteomes" id="UP000095767">
    <property type="component" value="Unassembled WGS sequence"/>
</dbReference>
<name>A0A1E5VYK1_9POAL</name>
<dbReference type="Pfam" id="PF04398">
    <property type="entry name" value="DUF538"/>
    <property type="match status" value="1"/>
</dbReference>
<dbReference type="OrthoDB" id="1897482at2759"/>
<dbReference type="AlphaFoldDB" id="A0A1E5VYK1"/>